<dbReference type="OrthoDB" id="9814075at2"/>
<dbReference type="KEGG" id="dor:Desor_3858"/>
<name>G7WBR4_DESOD</name>
<evidence type="ECO:0000313" key="7">
    <source>
        <dbReference type="EMBL" id="AET69311.1"/>
    </source>
</evidence>
<protein>
    <recommendedName>
        <fullName evidence="6">Putative nitroreductase TM1586 domain-containing protein</fullName>
    </recommendedName>
</protein>
<dbReference type="RefSeq" id="WP_014186118.1">
    <property type="nucleotide sequence ID" value="NC_016584.1"/>
</dbReference>
<keyword evidence="5" id="KW-0560">Oxidoreductase</keyword>
<comment type="similarity">
    <text evidence="2">Belongs to the nitroreductase family.</text>
</comment>
<dbReference type="Proteomes" id="UP000006346">
    <property type="component" value="Chromosome"/>
</dbReference>
<organism evidence="7 8">
    <name type="scientific">Desulfosporosinus orientis (strain ATCC 19365 / DSM 765 / NCIMB 8382 / VKM B-1628 / Singapore I)</name>
    <name type="common">Desulfotomaculum orientis</name>
    <dbReference type="NCBI Taxonomy" id="768706"/>
    <lineage>
        <taxon>Bacteria</taxon>
        <taxon>Bacillati</taxon>
        <taxon>Bacillota</taxon>
        <taxon>Clostridia</taxon>
        <taxon>Eubacteriales</taxon>
        <taxon>Desulfitobacteriaceae</taxon>
        <taxon>Desulfosporosinus</taxon>
    </lineage>
</organism>
<dbReference type="Pfam" id="PF14512">
    <property type="entry name" value="TM1586_NiRdase"/>
    <property type="match status" value="1"/>
</dbReference>
<dbReference type="InterPro" id="IPR000415">
    <property type="entry name" value="Nitroreductase-like"/>
</dbReference>
<proteinExistence type="inferred from homology"/>
<accession>G7WBR4</accession>
<dbReference type="InterPro" id="IPR029478">
    <property type="entry name" value="TM1586_NiRdase"/>
</dbReference>
<dbReference type="PATRIC" id="fig|768706.3.peg.3904"/>
<evidence type="ECO:0000256" key="5">
    <source>
        <dbReference type="ARBA" id="ARBA00023002"/>
    </source>
</evidence>
<dbReference type="Gene3D" id="3.40.109.10">
    <property type="entry name" value="NADH Oxidase"/>
    <property type="match status" value="1"/>
</dbReference>
<evidence type="ECO:0000259" key="6">
    <source>
        <dbReference type="Pfam" id="PF14512"/>
    </source>
</evidence>
<dbReference type="EMBL" id="CP003108">
    <property type="protein sequence ID" value="AET69311.1"/>
    <property type="molecule type" value="Genomic_DNA"/>
</dbReference>
<dbReference type="SUPFAM" id="SSF55469">
    <property type="entry name" value="FMN-dependent nitroreductase-like"/>
    <property type="match status" value="1"/>
</dbReference>
<sequence>MTSLQLYNAIFRRKSIRKYDMAPLPGDILLKLKEYANCAKPLDESIRYEFAFLGSADVKNLLPIKAPHYICLYSEKKDNYLMNSGFLLQQIDLYLSHSNLASCWLGMAKPAKGIPMLMNGLEFVIMLAFGNTTEPIHRNNTSEFKRKNLSEISSVVGGDELLEPVRLAPSASNTQSWFFSGDLDVITVSRKKLNLLKAQVYGKMNQIDIGIALFHLWLSLDHQGKAVNFDFDKDTAPTGYDFMVKVKISKNNG</sequence>
<dbReference type="PANTHER" id="PTHR43673:SF2">
    <property type="entry name" value="NITROREDUCTASE"/>
    <property type="match status" value="1"/>
</dbReference>
<keyword evidence="8" id="KW-1185">Reference proteome</keyword>
<reference evidence="7 8" key="2">
    <citation type="journal article" date="2012" name="J. Bacteriol.">
        <title>Complete genome sequences of Desulfosporosinus orientis DSM765T, Desulfosporosinus youngiae DSM17734T, Desulfosporosinus meridiei DSM13257T, and Desulfosporosinus acidiphilus DSM22704T.</title>
        <authorList>
            <person name="Pester M."/>
            <person name="Brambilla E."/>
            <person name="Alazard D."/>
            <person name="Rattei T."/>
            <person name="Weinmaier T."/>
            <person name="Han J."/>
            <person name="Lucas S."/>
            <person name="Lapidus A."/>
            <person name="Cheng J.F."/>
            <person name="Goodwin L."/>
            <person name="Pitluck S."/>
            <person name="Peters L."/>
            <person name="Ovchinnikova G."/>
            <person name="Teshima H."/>
            <person name="Detter J.C."/>
            <person name="Han C.S."/>
            <person name="Tapia R."/>
            <person name="Land M.L."/>
            <person name="Hauser L."/>
            <person name="Kyrpides N.C."/>
            <person name="Ivanova N.N."/>
            <person name="Pagani I."/>
            <person name="Huntmann M."/>
            <person name="Wei C.L."/>
            <person name="Davenport K.W."/>
            <person name="Daligault H."/>
            <person name="Chain P.S."/>
            <person name="Chen A."/>
            <person name="Mavromatis K."/>
            <person name="Markowitz V."/>
            <person name="Szeto E."/>
            <person name="Mikhailova N."/>
            <person name="Pati A."/>
            <person name="Wagner M."/>
            <person name="Woyke T."/>
            <person name="Ollivier B."/>
            <person name="Klenk H.P."/>
            <person name="Spring S."/>
            <person name="Loy A."/>
        </authorList>
    </citation>
    <scope>NUCLEOTIDE SEQUENCE [LARGE SCALE GENOMIC DNA]</scope>
    <source>
        <strain evidence="8">ATCC 19365 / DSM 765 / NCIMB 8382 / VKM B-1628</strain>
    </source>
</reference>
<evidence type="ECO:0000313" key="8">
    <source>
        <dbReference type="Proteomes" id="UP000006346"/>
    </source>
</evidence>
<evidence type="ECO:0000256" key="1">
    <source>
        <dbReference type="ARBA" id="ARBA00001917"/>
    </source>
</evidence>
<evidence type="ECO:0000256" key="3">
    <source>
        <dbReference type="ARBA" id="ARBA00022630"/>
    </source>
</evidence>
<dbReference type="GO" id="GO:0016491">
    <property type="term" value="F:oxidoreductase activity"/>
    <property type="evidence" value="ECO:0007669"/>
    <property type="project" value="UniProtKB-KW"/>
</dbReference>
<keyword evidence="4" id="KW-0288">FMN</keyword>
<keyword evidence="3" id="KW-0285">Flavoprotein</keyword>
<evidence type="ECO:0000256" key="2">
    <source>
        <dbReference type="ARBA" id="ARBA00007118"/>
    </source>
</evidence>
<evidence type="ECO:0000256" key="4">
    <source>
        <dbReference type="ARBA" id="ARBA00022643"/>
    </source>
</evidence>
<feature type="domain" description="Putative nitroreductase TM1586" evidence="6">
    <location>
        <begin position="6"/>
        <end position="219"/>
    </location>
</feature>
<dbReference type="eggNOG" id="COG0778">
    <property type="taxonomic scope" value="Bacteria"/>
</dbReference>
<gene>
    <name evidence="7" type="ordered locus">Desor_3858</name>
</gene>
<dbReference type="PANTHER" id="PTHR43673">
    <property type="entry name" value="NAD(P)H NITROREDUCTASE YDGI-RELATED"/>
    <property type="match status" value="1"/>
</dbReference>
<dbReference type="Gene3D" id="3.40.109.30">
    <property type="entry name" value="putative nitroreductase (tm1586), domain 2"/>
    <property type="match status" value="1"/>
</dbReference>
<comment type="cofactor">
    <cofactor evidence="1">
        <name>FMN</name>
        <dbReference type="ChEBI" id="CHEBI:58210"/>
    </cofactor>
</comment>
<dbReference type="AlphaFoldDB" id="G7WBR4"/>
<dbReference type="HOGENOM" id="CLU_070562_1_1_9"/>
<reference evidence="8" key="1">
    <citation type="submission" date="2011-11" db="EMBL/GenBank/DDBJ databases">
        <title>Complete sequence of Desulfosporosinus orientis DSM 765.</title>
        <authorList>
            <person name="Lucas S."/>
            <person name="Han J."/>
            <person name="Lapidus A."/>
            <person name="Cheng J.-F."/>
            <person name="Goodwin L."/>
            <person name="Pitluck S."/>
            <person name="Peters L."/>
            <person name="Ovchinnikova G."/>
            <person name="Teshima H."/>
            <person name="Detter J.C."/>
            <person name="Han C."/>
            <person name="Tapia R."/>
            <person name="Land M."/>
            <person name="Hauser L."/>
            <person name="Kyrpides N."/>
            <person name="Ivanova N."/>
            <person name="Pagani I."/>
            <person name="Pester M."/>
            <person name="Spring S."/>
            <person name="Ollivier B."/>
            <person name="Rattei T."/>
            <person name="Klenk H.-P."/>
            <person name="Wagner M."/>
            <person name="Loy A."/>
            <person name="Woyke T."/>
        </authorList>
    </citation>
    <scope>NUCLEOTIDE SEQUENCE [LARGE SCALE GENOMIC DNA]</scope>
    <source>
        <strain evidence="8">ATCC 19365 / DSM 765 / NCIMB 8382 / VKM B-1628</strain>
    </source>
</reference>
<dbReference type="STRING" id="768706.Desor_3858"/>